<evidence type="ECO:0000256" key="1">
    <source>
        <dbReference type="SAM" id="MobiDB-lite"/>
    </source>
</evidence>
<dbReference type="PANTHER" id="PTHR16537:SF1">
    <property type="entry name" value="PROTEIN ZNRD2"/>
    <property type="match status" value="1"/>
</dbReference>
<keyword evidence="2" id="KW-1185">Reference proteome</keyword>
<name>A0A915IYW7_ROMCU</name>
<feature type="region of interest" description="Disordered" evidence="1">
    <location>
        <begin position="126"/>
        <end position="151"/>
    </location>
</feature>
<dbReference type="AlphaFoldDB" id="A0A915IYW7"/>
<dbReference type="WBParaSite" id="nRc.2.0.1.t18908-RA">
    <property type="protein sequence ID" value="nRc.2.0.1.t18908-RA"/>
    <property type="gene ID" value="nRc.2.0.1.g18908"/>
</dbReference>
<dbReference type="Pfam" id="PF06677">
    <property type="entry name" value="Auto_anti-p27"/>
    <property type="match status" value="1"/>
</dbReference>
<dbReference type="Proteomes" id="UP000887565">
    <property type="component" value="Unplaced"/>
</dbReference>
<dbReference type="PANTHER" id="PTHR16537">
    <property type="entry name" value="SJOEGREN SYNDROME/SCLERODERMA AUTOANTIGEN 1"/>
    <property type="match status" value="1"/>
</dbReference>
<dbReference type="InterPro" id="IPR009563">
    <property type="entry name" value="SSSCA1"/>
</dbReference>
<feature type="compositionally biased region" description="Polar residues" evidence="1">
    <location>
        <begin position="97"/>
        <end position="107"/>
    </location>
</feature>
<organism evidence="2 3">
    <name type="scientific">Romanomermis culicivorax</name>
    <name type="common">Nematode worm</name>
    <dbReference type="NCBI Taxonomy" id="13658"/>
    <lineage>
        <taxon>Eukaryota</taxon>
        <taxon>Metazoa</taxon>
        <taxon>Ecdysozoa</taxon>
        <taxon>Nematoda</taxon>
        <taxon>Enoplea</taxon>
        <taxon>Dorylaimia</taxon>
        <taxon>Mermithida</taxon>
        <taxon>Mermithoidea</taxon>
        <taxon>Mermithidae</taxon>
        <taxon>Romanomermis</taxon>
    </lineage>
</organism>
<evidence type="ECO:0000313" key="3">
    <source>
        <dbReference type="WBParaSite" id="nRc.2.0.1.t18908-RA"/>
    </source>
</evidence>
<evidence type="ECO:0000313" key="2">
    <source>
        <dbReference type="Proteomes" id="UP000887565"/>
    </source>
</evidence>
<reference evidence="3" key="1">
    <citation type="submission" date="2022-11" db="UniProtKB">
        <authorList>
            <consortium name="WormBaseParasite"/>
        </authorList>
    </citation>
    <scope>IDENTIFICATION</scope>
</reference>
<accession>A0A915IYW7</accession>
<feature type="region of interest" description="Disordered" evidence="1">
    <location>
        <begin position="97"/>
        <end position="116"/>
    </location>
</feature>
<protein>
    <submittedName>
        <fullName evidence="3">Sjoegren syndrome/scleroderma autoantigen 1</fullName>
    </submittedName>
</protein>
<sequence length="207" mass="23536">MGSEQMAFREPTAEEHREILIKRARSDQISKLMAEYMLKGYRMLATYCPECSNVLLGDKSGKDYCVACQEVDKNRGETVGGKKSAATIFHVSSTNLGDGQNSNLNENNKNDHDRFFGSMEEDRLNGDFRDRSMRKKDDHEKDFQRVPPDDKRRRIVSRASDVVSATMENATNKLAEKVERKIVDQSCIDYINVIKSCADALRSLENV</sequence>
<proteinExistence type="predicted"/>
<dbReference type="InterPro" id="IPR051888">
    <property type="entry name" value="UPF0148_domain"/>
</dbReference>